<dbReference type="InterPro" id="IPR050739">
    <property type="entry name" value="MFP"/>
</dbReference>
<dbReference type="HOGENOM" id="CLU_018816_15_1_6"/>
<evidence type="ECO:0000259" key="3">
    <source>
        <dbReference type="Pfam" id="PF25917"/>
    </source>
</evidence>
<dbReference type="Gene3D" id="1.10.287.470">
    <property type="entry name" value="Helix hairpin bin"/>
    <property type="match status" value="1"/>
</dbReference>
<proteinExistence type="inferred from homology"/>
<feature type="domain" description="CusB-like beta-barrel" evidence="4">
    <location>
        <begin position="273"/>
        <end position="316"/>
    </location>
</feature>
<keyword evidence="2" id="KW-0812">Transmembrane</keyword>
<dbReference type="InterPro" id="IPR058625">
    <property type="entry name" value="MdtA-like_BSH"/>
</dbReference>
<evidence type="ECO:0000256" key="2">
    <source>
        <dbReference type="SAM" id="Phobius"/>
    </source>
</evidence>
<keyword evidence="2" id="KW-1133">Transmembrane helix</keyword>
<feature type="domain" description="Multidrug resistance protein MdtA-like barrel-sandwich hybrid" evidence="3">
    <location>
        <begin position="74"/>
        <end position="265"/>
    </location>
</feature>
<dbReference type="PATRIC" id="fig|1420013.3.peg.2517"/>
<dbReference type="SUPFAM" id="SSF111369">
    <property type="entry name" value="HlyD-like secretion proteins"/>
    <property type="match status" value="2"/>
</dbReference>
<dbReference type="KEGG" id="kps:KPNJ2_02671"/>
<evidence type="ECO:0000256" key="1">
    <source>
        <dbReference type="ARBA" id="ARBA00009477"/>
    </source>
</evidence>
<dbReference type="EMBL" id="CP006918">
    <property type="protein sequence ID" value="AHM79451.1"/>
    <property type="molecule type" value="Genomic_DNA"/>
</dbReference>
<dbReference type="Gene3D" id="2.40.50.100">
    <property type="match status" value="1"/>
</dbReference>
<sequence>MNICCANAKAIAGKNSSLNPTEMPTMKLASKKSVLVLAALSAVLAAASYGAYWWQTGRFLQTTDDAYVGGDISAISSKVSGYIQQLAVQDNMAVKKGDLLIRIDDRDYRAALAKAAGEVAAQQAALADIQATRQLQQATIAGSAASLLAATAATEKLANDNRRYNALAASSAISAQIRDNASADYRRAHAEQEKAKADKTVAERQLAVLDARQQQTLAALAQAQANLEMARLNLSYTDIRAPFDGVIGNRRAWSGSFVSSGTQLLSLVPAHGLWIDANFKENQLAHMRAGQAVTIVADVLPNHTFKGHVASLAPATGSRFSILPAENATGNFTKIVQRVPVRIALEGDGAKLDVLRPGLSVIVTVNEKSPR</sequence>
<organism evidence="5 6">
    <name type="scientific">Klebsiella pneumoniae 30684/NJST258_2</name>
    <dbReference type="NCBI Taxonomy" id="1420013"/>
    <lineage>
        <taxon>Bacteria</taxon>
        <taxon>Pseudomonadati</taxon>
        <taxon>Pseudomonadota</taxon>
        <taxon>Gammaproteobacteria</taxon>
        <taxon>Enterobacterales</taxon>
        <taxon>Enterobacteriaceae</taxon>
        <taxon>Klebsiella/Raoultella group</taxon>
        <taxon>Klebsiella</taxon>
        <taxon>Klebsiella pneumoniae complex</taxon>
    </lineage>
</organism>
<dbReference type="PANTHER" id="PTHR30386:SF24">
    <property type="entry name" value="MULTIDRUG RESISTANCE EFFLUX PUMP"/>
    <property type="match status" value="1"/>
</dbReference>
<dbReference type="Pfam" id="PF25917">
    <property type="entry name" value="BSH_RND"/>
    <property type="match status" value="1"/>
</dbReference>
<reference evidence="5 6" key="1">
    <citation type="journal article" date="2014" name="Proc. Natl. Acad. Sci. U.S.A.">
        <title>Molecular dissection of the evolution of carbapenem-resistant multilocus sequence type 258 Klebsiella pneumoniae.</title>
        <authorList>
            <person name="Deleo F.R."/>
            <person name="Chen L."/>
            <person name="Porcella S.F."/>
            <person name="Martens C.A."/>
            <person name="Kobayashi S.D."/>
            <person name="Porter A.R."/>
            <person name="Chavda K.D."/>
            <person name="Jacobs M.R."/>
            <person name="Mathema B."/>
            <person name="Olsen R.J."/>
            <person name="Bonomo R.A."/>
            <person name="Musser J.M."/>
            <person name="Kreiswirth B.N."/>
        </authorList>
    </citation>
    <scope>NUCLEOTIDE SEQUENCE [LARGE SCALE GENOMIC DNA]</scope>
    <source>
        <strain evidence="5">30684/NJST258_2</strain>
    </source>
</reference>
<protein>
    <submittedName>
        <fullName evidence="5">Multidrug resistance protein A</fullName>
    </submittedName>
</protein>
<gene>
    <name evidence="5" type="ORF">KPNJ2_02671</name>
</gene>
<keyword evidence="2" id="KW-0472">Membrane</keyword>
<dbReference type="Proteomes" id="UP000019586">
    <property type="component" value="Chromosome"/>
</dbReference>
<accession>W8VGM7</accession>
<dbReference type="InterPro" id="IPR058792">
    <property type="entry name" value="Beta-barrel_RND_2"/>
</dbReference>
<name>W8VGM7_KLEPN</name>
<dbReference type="PANTHER" id="PTHR30386">
    <property type="entry name" value="MEMBRANE FUSION SUBUNIT OF EMRAB-TOLC MULTIDRUG EFFLUX PUMP"/>
    <property type="match status" value="1"/>
</dbReference>
<evidence type="ECO:0000313" key="6">
    <source>
        <dbReference type="Proteomes" id="UP000019586"/>
    </source>
</evidence>
<evidence type="ECO:0000313" key="5">
    <source>
        <dbReference type="EMBL" id="AHM79451.1"/>
    </source>
</evidence>
<dbReference type="Pfam" id="PF25954">
    <property type="entry name" value="Beta-barrel_RND_2"/>
    <property type="match status" value="1"/>
</dbReference>
<comment type="similarity">
    <text evidence="1">Belongs to the membrane fusion protein (MFP) (TC 8.A.1) family.</text>
</comment>
<dbReference type="AlphaFoldDB" id="W8VGM7"/>
<dbReference type="GO" id="GO:0055085">
    <property type="term" value="P:transmembrane transport"/>
    <property type="evidence" value="ECO:0007669"/>
    <property type="project" value="InterPro"/>
</dbReference>
<evidence type="ECO:0000259" key="4">
    <source>
        <dbReference type="Pfam" id="PF25954"/>
    </source>
</evidence>
<feature type="transmembrane region" description="Helical" evidence="2">
    <location>
        <begin position="34"/>
        <end position="54"/>
    </location>
</feature>
<dbReference type="Gene3D" id="2.40.30.170">
    <property type="match status" value="1"/>
</dbReference>